<evidence type="ECO:0000313" key="1">
    <source>
        <dbReference type="EMBL" id="SVB38663.1"/>
    </source>
</evidence>
<dbReference type="Pfam" id="PF13584">
    <property type="entry name" value="BatD"/>
    <property type="match status" value="1"/>
</dbReference>
<name>A0A382DM08_9ZZZZ</name>
<dbReference type="EMBL" id="UINC01039740">
    <property type="protein sequence ID" value="SVB38663.1"/>
    <property type="molecule type" value="Genomic_DNA"/>
</dbReference>
<feature type="non-terminal residue" evidence="1">
    <location>
        <position position="121"/>
    </location>
</feature>
<proteinExistence type="predicted"/>
<dbReference type="InterPro" id="IPR025738">
    <property type="entry name" value="BatD"/>
</dbReference>
<organism evidence="1">
    <name type="scientific">marine metagenome</name>
    <dbReference type="NCBI Taxonomy" id="408172"/>
    <lineage>
        <taxon>unclassified sequences</taxon>
        <taxon>metagenomes</taxon>
        <taxon>ecological metagenomes</taxon>
    </lineage>
</organism>
<protein>
    <submittedName>
        <fullName evidence="1">Uncharacterized protein</fullName>
    </submittedName>
</protein>
<gene>
    <name evidence="1" type="ORF">METZ01_LOCUS191517</name>
</gene>
<accession>A0A382DM08</accession>
<reference evidence="1" key="1">
    <citation type="submission" date="2018-05" db="EMBL/GenBank/DDBJ databases">
        <authorList>
            <person name="Lanie J.A."/>
            <person name="Ng W.-L."/>
            <person name="Kazmierczak K.M."/>
            <person name="Andrzejewski T.M."/>
            <person name="Davidsen T.M."/>
            <person name="Wayne K.J."/>
            <person name="Tettelin H."/>
            <person name="Glass J.I."/>
            <person name="Rusch D."/>
            <person name="Podicherti R."/>
            <person name="Tsui H.-C.T."/>
            <person name="Winkler M.E."/>
        </authorList>
    </citation>
    <scope>NUCLEOTIDE SEQUENCE</scope>
</reference>
<dbReference type="AlphaFoldDB" id="A0A382DM08"/>
<sequence>MLILLLDLSSIHGWTQSASLQTTQRPPYYSGVPLELLVVAEGFDETPQPQLKFEQPPNASLELVGVSPNVSSNIQIINGRMTQSRSVVFKYHLRFLAKNVGNYQVGPFVVVQNNIRKQVSG</sequence>